<reference evidence="1 3" key="1">
    <citation type="submission" date="2023-07" db="EMBL/GenBank/DDBJ databases">
        <title>Sorghum-associated microbial communities from plants grown in Nebraska, USA.</title>
        <authorList>
            <person name="Schachtman D."/>
        </authorList>
    </citation>
    <scope>NUCLEOTIDE SEQUENCE</scope>
    <source>
        <strain evidence="1">DS1006</strain>
        <strain evidence="2 3">DS1016</strain>
    </source>
</reference>
<organism evidence="1 4">
    <name type="scientific">Arthrobacter bambusae</name>
    <dbReference type="NCBI Taxonomy" id="1338426"/>
    <lineage>
        <taxon>Bacteria</taxon>
        <taxon>Bacillati</taxon>
        <taxon>Actinomycetota</taxon>
        <taxon>Actinomycetes</taxon>
        <taxon>Micrococcales</taxon>
        <taxon>Micrococcaceae</taxon>
        <taxon>Arthrobacter</taxon>
    </lineage>
</organism>
<proteinExistence type="predicted"/>
<dbReference type="EMBL" id="JAUSRG010000001">
    <property type="protein sequence ID" value="MDP9903151.1"/>
    <property type="molecule type" value="Genomic_DNA"/>
</dbReference>
<name>A0AAW8DCK0_9MICC</name>
<evidence type="ECO:0000313" key="3">
    <source>
        <dbReference type="Proteomes" id="UP001230951"/>
    </source>
</evidence>
<evidence type="ECO:0000313" key="2">
    <source>
        <dbReference type="EMBL" id="MDQ0180196.1"/>
    </source>
</evidence>
<protein>
    <submittedName>
        <fullName evidence="1">Uncharacterized protein</fullName>
    </submittedName>
</protein>
<dbReference type="EMBL" id="JAUSTF010000002">
    <property type="protein sequence ID" value="MDQ0180196.1"/>
    <property type="molecule type" value="Genomic_DNA"/>
</dbReference>
<evidence type="ECO:0000313" key="4">
    <source>
        <dbReference type="Proteomes" id="UP001242995"/>
    </source>
</evidence>
<dbReference type="Proteomes" id="UP001230951">
    <property type="component" value="Unassembled WGS sequence"/>
</dbReference>
<sequence>MAAFKTPPCPSCGVWECLDCGARANRRNRYFPGKHHCTKCRSFNGVMLPTRHRLDVYENHVEELDQQATCFYPLEQEQSEEGPSSCAKS</sequence>
<dbReference type="Proteomes" id="UP001242995">
    <property type="component" value="Unassembled WGS sequence"/>
</dbReference>
<comment type="caution">
    <text evidence="1">The sequence shown here is derived from an EMBL/GenBank/DDBJ whole genome shotgun (WGS) entry which is preliminary data.</text>
</comment>
<gene>
    <name evidence="1" type="ORF">J2S90_000091</name>
    <name evidence="2" type="ORF">J2S93_001612</name>
</gene>
<keyword evidence="3" id="KW-1185">Reference proteome</keyword>
<dbReference type="AlphaFoldDB" id="A0AAW8DCK0"/>
<accession>A0AAW8DCK0</accession>
<evidence type="ECO:0000313" key="1">
    <source>
        <dbReference type="EMBL" id="MDP9903151.1"/>
    </source>
</evidence>